<dbReference type="AlphaFoldDB" id="A0AAW8NK44"/>
<dbReference type="Proteomes" id="UP001259340">
    <property type="component" value="Unassembled WGS sequence"/>
</dbReference>
<evidence type="ECO:0000256" key="1">
    <source>
        <dbReference type="SAM" id="SignalP"/>
    </source>
</evidence>
<name>A0AAW8NK44_9GAMM</name>
<feature type="signal peptide" evidence="1">
    <location>
        <begin position="1"/>
        <end position="21"/>
    </location>
</feature>
<evidence type="ECO:0000313" key="2">
    <source>
        <dbReference type="EMBL" id="MDR8522566.1"/>
    </source>
</evidence>
<protein>
    <submittedName>
        <fullName evidence="2">Uncharacterized protein</fullName>
    </submittedName>
</protein>
<reference evidence="2" key="2">
    <citation type="submission" date="2022-11" db="EMBL/GenBank/DDBJ databases">
        <title>Prophages regulate Shewanella fidelis motility and biofilm formation: implications for gut colonization dynamics in Ciona robusta.</title>
        <authorList>
            <person name="Natarajan O."/>
            <person name="Gibboney S.L."/>
            <person name="Young M.N."/>
            <person name="Lim S.J."/>
            <person name="Pluta N."/>
            <person name="Atkinson C.G.F."/>
            <person name="Leigh B.A."/>
            <person name="Liberti A."/>
            <person name="Kees E."/>
            <person name="Breitbart M."/>
            <person name="Gralnick J."/>
            <person name="Dishaw L.J."/>
        </authorList>
    </citation>
    <scope>NUCLEOTIDE SEQUENCE</scope>
    <source>
        <strain evidence="2">3313</strain>
    </source>
</reference>
<proteinExistence type="predicted"/>
<keyword evidence="5" id="KW-1185">Reference proteome</keyword>
<evidence type="ECO:0000313" key="5">
    <source>
        <dbReference type="Proteomes" id="UP001271263"/>
    </source>
</evidence>
<organism evidence="2 4">
    <name type="scientific">Shewanella fidelis</name>
    <dbReference type="NCBI Taxonomy" id="173509"/>
    <lineage>
        <taxon>Bacteria</taxon>
        <taxon>Pseudomonadati</taxon>
        <taxon>Pseudomonadota</taxon>
        <taxon>Gammaproteobacteria</taxon>
        <taxon>Alteromonadales</taxon>
        <taxon>Shewanellaceae</taxon>
        <taxon>Shewanella</taxon>
    </lineage>
</organism>
<evidence type="ECO:0000313" key="3">
    <source>
        <dbReference type="EMBL" id="MDW4824645.1"/>
    </source>
</evidence>
<comment type="caution">
    <text evidence="2">The sequence shown here is derived from an EMBL/GenBank/DDBJ whole genome shotgun (WGS) entry which is preliminary data.</text>
</comment>
<accession>A0AAW8NK44</accession>
<dbReference type="EMBL" id="JAPMLE010000001">
    <property type="protein sequence ID" value="MDR8522566.1"/>
    <property type="molecule type" value="Genomic_DNA"/>
</dbReference>
<feature type="chain" id="PRO_5043857940" evidence="1">
    <location>
        <begin position="22"/>
        <end position="300"/>
    </location>
</feature>
<evidence type="ECO:0000313" key="4">
    <source>
        <dbReference type="Proteomes" id="UP001259340"/>
    </source>
</evidence>
<dbReference type="RefSeq" id="WP_028766177.1">
    <property type="nucleotide sequence ID" value="NZ_JAPMLA010000005.1"/>
</dbReference>
<gene>
    <name evidence="2" type="ORF">OS133_02495</name>
    <name evidence="3" type="ORF">OS134_11305</name>
</gene>
<dbReference type="Proteomes" id="UP001271263">
    <property type="component" value="Unassembled WGS sequence"/>
</dbReference>
<sequence>MKLLPTFLFLVIAPISTLTFATNNYHVECESCVSEADFKQAAKDNAIHRQTVFINVMNINSFEIRKYRVYKNSRTVCDPNGREPDGEGGFIQDCWLETTLEADKVNLTNSEVNNFIDFASASIELKKSMFRATIEIPKEVVENGYELIGASYMETKVVNHFNSLPISRTILHDAILYLSSATKLASNGLVFNAPAMVFKFSDNSTAYAEIDFIDMNDKLHYKFTKVIDAKGNQIDLQSDNPFPKRLNVGGLSLTSWQSLHSAFKAYGLAVRGATTKIVPRGTVTVIDCSGSTETVCKNPQ</sequence>
<reference evidence="3 5" key="1">
    <citation type="journal article" date="2022" name="bioRxiv">
        <title>Prophages regulate Shewanella fidelis 3313 motility and biofilm formation: implications for gut colonization dynamics in Ciona robusta.</title>
        <authorList>
            <person name="Natarajan O."/>
            <person name="Gibboney S.L."/>
            <person name="Young M.N."/>
            <person name="Lim S.J."/>
            <person name="Pluta N."/>
            <person name="Atkinson C.G."/>
            <person name="Leigh B.A."/>
            <person name="Liberti A."/>
            <person name="Kees E.D."/>
            <person name="Breitbart M."/>
            <person name="Gralnick J.A."/>
            <person name="Dishaw L.J."/>
        </authorList>
    </citation>
    <scope>NUCLEOTIDE SEQUENCE [LARGE SCALE GENOMIC DNA]</scope>
    <source>
        <strain evidence="3 5">JG4066</strain>
    </source>
</reference>
<keyword evidence="1" id="KW-0732">Signal</keyword>
<dbReference type="EMBL" id="JAPMLD010000004">
    <property type="protein sequence ID" value="MDW4824645.1"/>
    <property type="molecule type" value="Genomic_DNA"/>
</dbReference>